<reference evidence="6 7" key="1">
    <citation type="journal article" date="2018" name="Front. Plant Sci.">
        <title>Red Clover (Trifolium pratense) and Zigzag Clover (T. medium) - A Picture of Genomic Similarities and Differences.</title>
        <authorList>
            <person name="Dluhosova J."/>
            <person name="Istvanek J."/>
            <person name="Nedelnik J."/>
            <person name="Repkova J."/>
        </authorList>
    </citation>
    <scope>NUCLEOTIDE SEQUENCE [LARGE SCALE GENOMIC DNA]</scope>
    <source>
        <strain evidence="7">cv. 10/8</strain>
        <tissue evidence="6">Leaf</tissue>
    </source>
</reference>
<dbReference type="AlphaFoldDB" id="A0A392PFF9"/>
<keyword evidence="5" id="KW-0539">Nucleus</keyword>
<name>A0A392PFF9_9FABA</name>
<dbReference type="GO" id="GO:0003677">
    <property type="term" value="F:DNA binding"/>
    <property type="evidence" value="ECO:0007669"/>
    <property type="project" value="UniProtKB-KW"/>
</dbReference>
<keyword evidence="3" id="KW-0238">DNA-binding</keyword>
<organism evidence="6 7">
    <name type="scientific">Trifolium medium</name>
    <dbReference type="NCBI Taxonomy" id="97028"/>
    <lineage>
        <taxon>Eukaryota</taxon>
        <taxon>Viridiplantae</taxon>
        <taxon>Streptophyta</taxon>
        <taxon>Embryophyta</taxon>
        <taxon>Tracheophyta</taxon>
        <taxon>Spermatophyta</taxon>
        <taxon>Magnoliopsida</taxon>
        <taxon>eudicotyledons</taxon>
        <taxon>Gunneridae</taxon>
        <taxon>Pentapetalae</taxon>
        <taxon>rosids</taxon>
        <taxon>fabids</taxon>
        <taxon>Fabales</taxon>
        <taxon>Fabaceae</taxon>
        <taxon>Papilionoideae</taxon>
        <taxon>50 kb inversion clade</taxon>
        <taxon>NPAAA clade</taxon>
        <taxon>Hologalegina</taxon>
        <taxon>IRL clade</taxon>
        <taxon>Trifolieae</taxon>
        <taxon>Trifolium</taxon>
    </lineage>
</organism>
<evidence type="ECO:0008006" key="8">
    <source>
        <dbReference type="Google" id="ProtNLM"/>
    </source>
</evidence>
<protein>
    <recommendedName>
        <fullName evidence="8">TF-B3 domain-containing protein</fullName>
    </recommendedName>
</protein>
<evidence type="ECO:0000256" key="5">
    <source>
        <dbReference type="ARBA" id="ARBA00023242"/>
    </source>
</evidence>
<evidence type="ECO:0000256" key="1">
    <source>
        <dbReference type="ARBA" id="ARBA00004123"/>
    </source>
</evidence>
<sequence length="97" mass="11966">HLPFQLVRKVIKKRTRVYITSMMNLHNYGAKIKTASRDPFEKYIGRAWYRFLDDHNPRVGDLLVFNMYHPSDYINVKLIRERDRRDNYHQKLNRRYP</sequence>
<evidence type="ECO:0000313" key="7">
    <source>
        <dbReference type="Proteomes" id="UP000265520"/>
    </source>
</evidence>
<comment type="caution">
    <text evidence="6">The sequence shown here is derived from an EMBL/GenBank/DDBJ whole genome shotgun (WGS) entry which is preliminary data.</text>
</comment>
<comment type="subcellular location">
    <subcellularLocation>
        <location evidence="1">Nucleus</location>
    </subcellularLocation>
</comment>
<evidence type="ECO:0000256" key="2">
    <source>
        <dbReference type="ARBA" id="ARBA00023015"/>
    </source>
</evidence>
<dbReference type="GO" id="GO:0005634">
    <property type="term" value="C:nucleus"/>
    <property type="evidence" value="ECO:0007669"/>
    <property type="project" value="UniProtKB-SubCell"/>
</dbReference>
<dbReference type="Proteomes" id="UP000265520">
    <property type="component" value="Unassembled WGS sequence"/>
</dbReference>
<evidence type="ECO:0000256" key="3">
    <source>
        <dbReference type="ARBA" id="ARBA00023125"/>
    </source>
</evidence>
<dbReference type="Gene3D" id="2.40.330.10">
    <property type="entry name" value="DNA-binding pseudobarrel domain"/>
    <property type="match status" value="1"/>
</dbReference>
<proteinExistence type="predicted"/>
<accession>A0A392PFF9</accession>
<keyword evidence="4" id="KW-0804">Transcription</keyword>
<dbReference type="EMBL" id="LXQA010074813">
    <property type="protein sequence ID" value="MCI10046.1"/>
    <property type="molecule type" value="Genomic_DNA"/>
</dbReference>
<feature type="non-terminal residue" evidence="6">
    <location>
        <position position="1"/>
    </location>
</feature>
<keyword evidence="2" id="KW-0805">Transcription regulation</keyword>
<evidence type="ECO:0000313" key="6">
    <source>
        <dbReference type="EMBL" id="MCI10046.1"/>
    </source>
</evidence>
<keyword evidence="7" id="KW-1185">Reference proteome</keyword>
<dbReference type="InterPro" id="IPR015300">
    <property type="entry name" value="DNA-bd_pseudobarrel_sf"/>
</dbReference>
<gene>
    <name evidence="6" type="ORF">A2U01_0031137</name>
</gene>
<evidence type="ECO:0000256" key="4">
    <source>
        <dbReference type="ARBA" id="ARBA00023163"/>
    </source>
</evidence>